<name>A0AAW0EBC5_9AGAR</name>
<sequence>MHLPTLYLMFKSLLLWTLVLLQTSEFYPEVQNGYLYDLRVWSESKEMADICWYTFIAICGAFCVEAFVKGLDGVSVAFGAHMQANTSPFNLSNRRAFLPVPTNTSWPQSPYPFCNSPSSISSPSANDGPVTGSLPTALSSFLSLLHFHSTLFSHSLLFFNNEEEATPLSINNGTNTTSTPAYSHPSGVTSYPILNYIPNMFETILILLISLTIFLNVITQLLLTGRVTKPLLGLGLNGAGEGSWTPPWEEDFGVVLLRVGTASLEATGLRGWGNEVTGVIASLPSDTSPIPSRREKVEHGSLQMDRTGVVKVAPGFITTVTARGHRKAQIKERTRILRGWNNEIKEVDIAGGERGTAGARRVWGIPGFFTVPGGLYSEIRAFTRSFWGVVLGTMRMFWDLVRGRKVRGQFHDVAVREDESEADTAENDEAEEFWEVEDVDEKDYSRFLRGEQVSDDEGDDDEWVNESDIDSAEGEEGTDETDDEERRAKETVGLYYDLQARGSTPGAASSAMLAHMSYSGESPLTRRRYGALLRGQRAASEFRSPSPVRDRARAASGSSPGDDGRRNCVICTVEPRQIICWPCR</sequence>
<proteinExistence type="predicted"/>
<reference evidence="3 4" key="1">
    <citation type="submission" date="2024-01" db="EMBL/GenBank/DDBJ databases">
        <title>A draft genome for a cacao thread blight-causing isolate of Paramarasmius palmivorus.</title>
        <authorList>
            <person name="Baruah I.K."/>
            <person name="Bukari Y."/>
            <person name="Amoako-Attah I."/>
            <person name="Meinhardt L.W."/>
            <person name="Bailey B.A."/>
            <person name="Cohen S.P."/>
        </authorList>
    </citation>
    <scope>NUCLEOTIDE SEQUENCE [LARGE SCALE GENOMIC DNA]</scope>
    <source>
        <strain evidence="3 4">GH-12</strain>
    </source>
</reference>
<feature type="region of interest" description="Disordered" evidence="1">
    <location>
        <begin position="445"/>
        <end position="486"/>
    </location>
</feature>
<evidence type="ECO:0000313" key="4">
    <source>
        <dbReference type="Proteomes" id="UP001383192"/>
    </source>
</evidence>
<evidence type="ECO:0000256" key="1">
    <source>
        <dbReference type="SAM" id="MobiDB-lite"/>
    </source>
</evidence>
<keyword evidence="4" id="KW-1185">Reference proteome</keyword>
<gene>
    <name evidence="3" type="ORF">VNI00_000736</name>
</gene>
<evidence type="ECO:0000313" key="3">
    <source>
        <dbReference type="EMBL" id="KAK7061001.1"/>
    </source>
</evidence>
<dbReference type="Proteomes" id="UP001383192">
    <property type="component" value="Unassembled WGS sequence"/>
</dbReference>
<protein>
    <submittedName>
        <fullName evidence="3">Uncharacterized protein</fullName>
    </submittedName>
</protein>
<organism evidence="3 4">
    <name type="scientific">Paramarasmius palmivorus</name>
    <dbReference type="NCBI Taxonomy" id="297713"/>
    <lineage>
        <taxon>Eukaryota</taxon>
        <taxon>Fungi</taxon>
        <taxon>Dikarya</taxon>
        <taxon>Basidiomycota</taxon>
        <taxon>Agaricomycotina</taxon>
        <taxon>Agaricomycetes</taxon>
        <taxon>Agaricomycetidae</taxon>
        <taxon>Agaricales</taxon>
        <taxon>Marasmiineae</taxon>
        <taxon>Marasmiaceae</taxon>
        <taxon>Paramarasmius</taxon>
    </lineage>
</organism>
<feature type="region of interest" description="Disordered" evidence="1">
    <location>
        <begin position="536"/>
        <end position="566"/>
    </location>
</feature>
<evidence type="ECO:0000256" key="2">
    <source>
        <dbReference type="SAM" id="SignalP"/>
    </source>
</evidence>
<comment type="caution">
    <text evidence="3">The sequence shown here is derived from an EMBL/GenBank/DDBJ whole genome shotgun (WGS) entry which is preliminary data.</text>
</comment>
<feature type="signal peptide" evidence="2">
    <location>
        <begin position="1"/>
        <end position="21"/>
    </location>
</feature>
<dbReference type="AlphaFoldDB" id="A0AAW0EBC5"/>
<feature type="compositionally biased region" description="Acidic residues" evidence="1">
    <location>
        <begin position="453"/>
        <end position="483"/>
    </location>
</feature>
<keyword evidence="2" id="KW-0732">Signal</keyword>
<accession>A0AAW0EBC5</accession>
<dbReference type="EMBL" id="JAYKXP010000002">
    <property type="protein sequence ID" value="KAK7061001.1"/>
    <property type="molecule type" value="Genomic_DNA"/>
</dbReference>
<feature type="chain" id="PRO_5043440921" evidence="2">
    <location>
        <begin position="22"/>
        <end position="584"/>
    </location>
</feature>